<evidence type="ECO:0000313" key="5">
    <source>
        <dbReference type="Proteomes" id="UP000194457"/>
    </source>
</evidence>
<dbReference type="Pfam" id="PF02571">
    <property type="entry name" value="CbiJ"/>
    <property type="match status" value="1"/>
</dbReference>
<keyword evidence="3" id="KW-0560">Oxidoreductase</keyword>
<dbReference type="OrthoDB" id="5183775at2"/>
<dbReference type="UniPathway" id="UPA00148"/>
<evidence type="ECO:0000256" key="2">
    <source>
        <dbReference type="ARBA" id="ARBA00022573"/>
    </source>
</evidence>
<proteinExistence type="predicted"/>
<evidence type="ECO:0000256" key="1">
    <source>
        <dbReference type="ARBA" id="ARBA00004953"/>
    </source>
</evidence>
<dbReference type="InterPro" id="IPR003723">
    <property type="entry name" value="Precorrin-6x_reduct"/>
</dbReference>
<organism evidence="4 5">
    <name type="scientific">Kushneria marisflavi</name>
    <dbReference type="NCBI Taxonomy" id="157779"/>
    <lineage>
        <taxon>Bacteria</taxon>
        <taxon>Pseudomonadati</taxon>
        <taxon>Pseudomonadota</taxon>
        <taxon>Gammaproteobacteria</taxon>
        <taxon>Oceanospirillales</taxon>
        <taxon>Halomonadaceae</taxon>
        <taxon>Kushneria</taxon>
    </lineage>
</organism>
<keyword evidence="5" id="KW-1185">Reference proteome</keyword>
<protein>
    <submittedName>
        <fullName evidence="4">Cobalt-precorrin-6A reductase</fullName>
    </submittedName>
</protein>
<gene>
    <name evidence="4" type="ORF">B9H00_05860</name>
</gene>
<dbReference type="GO" id="GO:0016994">
    <property type="term" value="F:precorrin-6A reductase activity"/>
    <property type="evidence" value="ECO:0007669"/>
    <property type="project" value="InterPro"/>
</dbReference>
<dbReference type="PANTHER" id="PTHR36925">
    <property type="entry name" value="COBALT-PRECORRIN-6A REDUCTASE"/>
    <property type="match status" value="1"/>
</dbReference>
<sequence>MSTPILSHHKRLLLLGGTLEARRIAAQLAGMPSVSVILSLAGRTRTPIDNGVTTRSGGFGGVAGLVQWLKTQHIDAIIVATHPFAAQMAHHAHDAAQHLGLPIVRVTRPGWRRQDDDQWRECDTPREAVALLGEAPRRVLLTFGRQQAAHFEAAPMHHYVIRSIDPIDPPLALPHVDNLIARGPFTLEQERRVLRDHAIDTLVTKHSGGKATWPKLVAAREQGIEVIMMRRPAMPDTPTIEGVDEPGMTGLLNWLSAC</sequence>
<dbReference type="PROSITE" id="PS51014">
    <property type="entry name" value="COBK_CBIJ"/>
    <property type="match status" value="1"/>
</dbReference>
<dbReference type="EMBL" id="CP021358">
    <property type="protein sequence ID" value="ART62633.1"/>
    <property type="molecule type" value="Genomic_DNA"/>
</dbReference>
<dbReference type="Proteomes" id="UP000194457">
    <property type="component" value="Chromosome"/>
</dbReference>
<dbReference type="NCBIfam" id="NF005968">
    <property type="entry name" value="PRK08057.1-2"/>
    <property type="match status" value="1"/>
</dbReference>
<reference evidence="4 5" key="1">
    <citation type="submission" date="2017-05" db="EMBL/GenBank/DDBJ databases">
        <authorList>
            <person name="Song R."/>
            <person name="Chenine A.L."/>
            <person name="Ruprecht R.M."/>
        </authorList>
    </citation>
    <scope>NUCLEOTIDE SEQUENCE [LARGE SCALE GENOMIC DNA]</scope>
    <source>
        <strain evidence="4">SW32</strain>
    </source>
</reference>
<evidence type="ECO:0000256" key="3">
    <source>
        <dbReference type="ARBA" id="ARBA00023002"/>
    </source>
</evidence>
<dbReference type="KEGG" id="kma:B9H00_05860"/>
<dbReference type="AlphaFoldDB" id="A0A240UNI2"/>
<keyword evidence="2" id="KW-0169">Cobalamin biosynthesis</keyword>
<accession>A0A240UNI2</accession>
<dbReference type="PANTHER" id="PTHR36925:SF1">
    <property type="entry name" value="COBALT-PRECORRIN-6A REDUCTASE"/>
    <property type="match status" value="1"/>
</dbReference>
<dbReference type="GO" id="GO:0009236">
    <property type="term" value="P:cobalamin biosynthetic process"/>
    <property type="evidence" value="ECO:0007669"/>
    <property type="project" value="UniProtKB-UniPathway"/>
</dbReference>
<comment type="pathway">
    <text evidence="1">Cofactor biosynthesis; adenosylcobalamin biosynthesis.</text>
</comment>
<dbReference type="RefSeq" id="WP_086899861.1">
    <property type="nucleotide sequence ID" value="NZ_CP021358.1"/>
</dbReference>
<name>A0A240UNI2_9GAMM</name>
<evidence type="ECO:0000313" key="4">
    <source>
        <dbReference type="EMBL" id="ART62633.1"/>
    </source>
</evidence>